<accession>A0AAI8YJ25</accession>
<dbReference type="EMBL" id="CAUWAG010000008">
    <property type="protein sequence ID" value="CAJ2506453.1"/>
    <property type="molecule type" value="Genomic_DNA"/>
</dbReference>
<sequence>MTYLEKFRSSKTNHWWNTFLRVLQFLASVISLGLFSARLRKILRLYHRYRAADGAVEGILAAATLYTLSMLAITCCLRHGAPKILRWLQVLLDILFIGAFIAVAVLTRPDGGRAGPNSCNRSRFSSLIPGGENCNLPWGVFILAIISTVLHALTALFHQVRDHHREQKHGRRGTESSDPFVDKNRSSRHPHSTV</sequence>
<keyword evidence="4" id="KW-1185">Reference proteome</keyword>
<evidence type="ECO:0000256" key="1">
    <source>
        <dbReference type="SAM" id="MobiDB-lite"/>
    </source>
</evidence>
<evidence type="ECO:0000313" key="4">
    <source>
        <dbReference type="Proteomes" id="UP001295740"/>
    </source>
</evidence>
<proteinExistence type="predicted"/>
<feature type="transmembrane region" description="Helical" evidence="2">
    <location>
        <begin position="84"/>
        <end position="106"/>
    </location>
</feature>
<feature type="transmembrane region" description="Helical" evidence="2">
    <location>
        <begin position="59"/>
        <end position="77"/>
    </location>
</feature>
<reference evidence="3" key="1">
    <citation type="submission" date="2023-10" db="EMBL/GenBank/DDBJ databases">
        <authorList>
            <person name="Hackl T."/>
        </authorList>
    </citation>
    <scope>NUCLEOTIDE SEQUENCE</scope>
</reference>
<feature type="transmembrane region" description="Helical" evidence="2">
    <location>
        <begin position="20"/>
        <end position="39"/>
    </location>
</feature>
<dbReference type="Proteomes" id="UP001295740">
    <property type="component" value="Unassembled WGS sequence"/>
</dbReference>
<dbReference type="AlphaFoldDB" id="A0AAI8YJ25"/>
<organism evidence="3 4">
    <name type="scientific">Anthostomella pinea</name>
    <dbReference type="NCBI Taxonomy" id="933095"/>
    <lineage>
        <taxon>Eukaryota</taxon>
        <taxon>Fungi</taxon>
        <taxon>Dikarya</taxon>
        <taxon>Ascomycota</taxon>
        <taxon>Pezizomycotina</taxon>
        <taxon>Sordariomycetes</taxon>
        <taxon>Xylariomycetidae</taxon>
        <taxon>Xylariales</taxon>
        <taxon>Xylariaceae</taxon>
        <taxon>Anthostomella</taxon>
    </lineage>
</organism>
<keyword evidence="2" id="KW-1133">Transmembrane helix</keyword>
<keyword evidence="2" id="KW-0812">Transmembrane</keyword>
<protein>
    <submittedName>
        <fullName evidence="3">Uu.00g005830.m01.CDS01</fullName>
    </submittedName>
</protein>
<feature type="compositionally biased region" description="Basic and acidic residues" evidence="1">
    <location>
        <begin position="172"/>
        <end position="185"/>
    </location>
</feature>
<name>A0AAI8YJ25_9PEZI</name>
<gene>
    <name evidence="3" type="ORF">KHLLAP_LOCUS6921</name>
</gene>
<evidence type="ECO:0000313" key="3">
    <source>
        <dbReference type="EMBL" id="CAJ2506453.1"/>
    </source>
</evidence>
<keyword evidence="2" id="KW-0472">Membrane</keyword>
<evidence type="ECO:0000256" key="2">
    <source>
        <dbReference type="SAM" id="Phobius"/>
    </source>
</evidence>
<comment type="caution">
    <text evidence="3">The sequence shown here is derived from an EMBL/GenBank/DDBJ whole genome shotgun (WGS) entry which is preliminary data.</text>
</comment>
<feature type="transmembrane region" description="Helical" evidence="2">
    <location>
        <begin position="136"/>
        <end position="157"/>
    </location>
</feature>
<feature type="region of interest" description="Disordered" evidence="1">
    <location>
        <begin position="164"/>
        <end position="194"/>
    </location>
</feature>